<protein>
    <recommendedName>
        <fullName evidence="2">Fe2OG dioxygenase domain-containing protein</fullName>
    </recommendedName>
</protein>
<dbReference type="GO" id="GO:0016491">
    <property type="term" value="F:oxidoreductase activity"/>
    <property type="evidence" value="ECO:0007669"/>
    <property type="project" value="UniProtKB-KW"/>
</dbReference>
<proteinExistence type="inferred from homology"/>
<dbReference type="OrthoDB" id="5502081at2"/>
<dbReference type="Pfam" id="PF13640">
    <property type="entry name" value="2OG-FeII_Oxy_3"/>
    <property type="match status" value="1"/>
</dbReference>
<evidence type="ECO:0000259" key="2">
    <source>
        <dbReference type="PROSITE" id="PS51471"/>
    </source>
</evidence>
<dbReference type="InterPro" id="IPR005123">
    <property type="entry name" value="Oxoglu/Fe-dep_dioxygenase_dom"/>
</dbReference>
<accession>A0A085WGD9</accession>
<keyword evidence="1" id="KW-0560">Oxidoreductase</keyword>
<comment type="caution">
    <text evidence="3">The sequence shown here is derived from an EMBL/GenBank/DDBJ whole genome shotgun (WGS) entry which is preliminary data.</text>
</comment>
<dbReference type="RefSeq" id="WP_044191780.1">
    <property type="nucleotide sequence ID" value="NZ_JMCB01000009.1"/>
</dbReference>
<dbReference type="GO" id="GO:0046872">
    <property type="term" value="F:metal ion binding"/>
    <property type="evidence" value="ECO:0007669"/>
    <property type="project" value="UniProtKB-KW"/>
</dbReference>
<name>A0A085WGD9_9BACT</name>
<gene>
    <name evidence="3" type="ORF">DB31_8966</name>
</gene>
<evidence type="ECO:0000256" key="1">
    <source>
        <dbReference type="RuleBase" id="RU003682"/>
    </source>
</evidence>
<dbReference type="PROSITE" id="PS51471">
    <property type="entry name" value="FE2OG_OXY"/>
    <property type="match status" value="1"/>
</dbReference>
<dbReference type="InterPro" id="IPR044862">
    <property type="entry name" value="Pro_4_hyd_alph_FE2OG_OXY"/>
</dbReference>
<evidence type="ECO:0000313" key="4">
    <source>
        <dbReference type="Proteomes" id="UP000028725"/>
    </source>
</evidence>
<reference evidence="3 4" key="1">
    <citation type="submission" date="2014-04" db="EMBL/GenBank/DDBJ databases">
        <title>Genome assembly of Hyalangium minutum DSM 14724.</title>
        <authorList>
            <person name="Sharma G."/>
            <person name="Subramanian S."/>
        </authorList>
    </citation>
    <scope>NUCLEOTIDE SEQUENCE [LARGE SCALE GENOMIC DNA]</scope>
    <source>
        <strain evidence="3 4">DSM 14724</strain>
    </source>
</reference>
<keyword evidence="4" id="KW-1185">Reference proteome</keyword>
<evidence type="ECO:0000313" key="3">
    <source>
        <dbReference type="EMBL" id="KFE66752.1"/>
    </source>
</evidence>
<dbReference type="Proteomes" id="UP000028725">
    <property type="component" value="Unassembled WGS sequence"/>
</dbReference>
<keyword evidence="1" id="KW-0479">Metal-binding</keyword>
<dbReference type="Gene3D" id="2.60.120.620">
    <property type="entry name" value="q2cbj1_9rhob like domain"/>
    <property type="match status" value="1"/>
</dbReference>
<organism evidence="3 4">
    <name type="scientific">Hyalangium minutum</name>
    <dbReference type="NCBI Taxonomy" id="394096"/>
    <lineage>
        <taxon>Bacteria</taxon>
        <taxon>Pseudomonadati</taxon>
        <taxon>Myxococcota</taxon>
        <taxon>Myxococcia</taxon>
        <taxon>Myxococcales</taxon>
        <taxon>Cystobacterineae</taxon>
        <taxon>Archangiaceae</taxon>
        <taxon>Hyalangium</taxon>
    </lineage>
</organism>
<dbReference type="EMBL" id="JMCB01000009">
    <property type="protein sequence ID" value="KFE66752.1"/>
    <property type="molecule type" value="Genomic_DNA"/>
</dbReference>
<dbReference type="AlphaFoldDB" id="A0A085WGD9"/>
<comment type="similarity">
    <text evidence="1">Belongs to the iron/ascorbate-dependent oxidoreductase family.</text>
</comment>
<feature type="domain" description="Fe2OG dioxygenase" evidence="2">
    <location>
        <begin position="79"/>
        <end position="197"/>
    </location>
</feature>
<dbReference type="STRING" id="394096.DB31_8966"/>
<keyword evidence="1" id="KW-0408">Iron</keyword>
<sequence>MPFHPPWSGAFRLQTFVHRKPEALPVETVEAIRAAILGSPLMGDTTLNDAFSGTYGFSFIFQREALSQVTARFPAFVPYFEAVLLPDCNAFLLNPLLIQNGRGVNAHLDQSLGVYGSSYSCPTAVSVLYVQVPEDLSGGQLRLFHRGKEVAAVSPRPRTLVTFRGDLVHEVAPVAAGAPVLSSARISLVLEQYRVRPAQLARMPFMAQQSRAGASA</sequence>